<evidence type="ECO:0000313" key="7">
    <source>
        <dbReference type="EMBL" id="KGR79789.1"/>
    </source>
</evidence>
<dbReference type="InterPro" id="IPR051010">
    <property type="entry name" value="BCAA_transport"/>
</dbReference>
<dbReference type="EMBL" id="JPVN01000004">
    <property type="protein sequence ID" value="KGR79789.1"/>
    <property type="molecule type" value="Genomic_DNA"/>
</dbReference>
<keyword evidence="4" id="KW-0029">Amino-acid transport</keyword>
<proteinExistence type="inferred from homology"/>
<evidence type="ECO:0000256" key="4">
    <source>
        <dbReference type="ARBA" id="ARBA00022970"/>
    </source>
</evidence>
<dbReference type="Proteomes" id="UP000030416">
    <property type="component" value="Unassembled WGS sequence"/>
</dbReference>
<evidence type="ECO:0000313" key="8">
    <source>
        <dbReference type="Proteomes" id="UP000030416"/>
    </source>
</evidence>
<dbReference type="InterPro" id="IPR028082">
    <property type="entry name" value="Peripla_BP_I"/>
</dbReference>
<feature type="chain" id="PRO_5038879622" evidence="5">
    <location>
        <begin position="25"/>
        <end position="392"/>
    </location>
</feature>
<dbReference type="AlphaFoldDB" id="A0A0A3I505"/>
<evidence type="ECO:0000259" key="6">
    <source>
        <dbReference type="Pfam" id="PF13458"/>
    </source>
</evidence>
<dbReference type="SUPFAM" id="SSF53822">
    <property type="entry name" value="Periplasmic binding protein-like I"/>
    <property type="match status" value="1"/>
</dbReference>
<comment type="caution">
    <text evidence="7">The sequence shown here is derived from an EMBL/GenBank/DDBJ whole genome shotgun (WGS) entry which is preliminary data.</text>
</comment>
<keyword evidence="8" id="KW-1185">Reference proteome</keyword>
<dbReference type="GO" id="GO:0006865">
    <property type="term" value="P:amino acid transport"/>
    <property type="evidence" value="ECO:0007669"/>
    <property type="project" value="UniProtKB-KW"/>
</dbReference>
<evidence type="ECO:0000256" key="1">
    <source>
        <dbReference type="ARBA" id="ARBA00010062"/>
    </source>
</evidence>
<dbReference type="PANTHER" id="PTHR30483:SF6">
    <property type="entry name" value="PERIPLASMIC BINDING PROTEIN OF ABC TRANSPORTER FOR NATURAL AMINO ACIDS"/>
    <property type="match status" value="1"/>
</dbReference>
<feature type="domain" description="Leucine-binding protein" evidence="6">
    <location>
        <begin position="39"/>
        <end position="382"/>
    </location>
</feature>
<keyword evidence="2" id="KW-0813">Transport</keyword>
<dbReference type="CDD" id="cd06347">
    <property type="entry name" value="PBP1_ABC_LivK_ligand_binding-like"/>
    <property type="match status" value="1"/>
</dbReference>
<evidence type="ECO:0000256" key="5">
    <source>
        <dbReference type="SAM" id="SignalP"/>
    </source>
</evidence>
<dbReference type="InterPro" id="IPR000709">
    <property type="entry name" value="Leu_Ile_Val-bd"/>
</dbReference>
<sequence>MKRNKLKRFASIFLAGSLVIGALAGCSSGGSSSSNSDVIKIGANLELSGGVASFGQSILKGAELAVEEINAKGGIDGKKIELVTVDNKSEVSEATAATLKLMTQDKVHAMIGPATSGNMKATIQTATQNKIPVVTASGTAEGLTVNEDGSINEYIFRTCFIDPFQGVVAANFATEFGAKNVAIYADNSNDYAKGLAKSFKEQLEKNGGNIVAEQAYVANDVDFKSTLTLLKSSNPDFIFIPGYYQEVGLIVKQAREVGIDATLMGGEGWESPTLLELAGADALNNTYYANAFSADDPAEIIQNFLKGYEEKFGEQPNGFGALGYDTVYYIADAIDRADSLDGEAIKNALASTKDFEAVTGTFTVDENHNPIKSATILEFKDGKTVFNSKINP</sequence>
<dbReference type="PRINTS" id="PR00337">
    <property type="entry name" value="LEUILEVALBP"/>
</dbReference>
<dbReference type="eggNOG" id="COG0683">
    <property type="taxonomic scope" value="Bacteria"/>
</dbReference>
<accession>A0A0A3I505</accession>
<dbReference type="PROSITE" id="PS51257">
    <property type="entry name" value="PROKAR_LIPOPROTEIN"/>
    <property type="match status" value="1"/>
</dbReference>
<name>A0A0A3I505_9BACL</name>
<dbReference type="Gene3D" id="3.40.50.2300">
    <property type="match status" value="2"/>
</dbReference>
<dbReference type="InterPro" id="IPR028081">
    <property type="entry name" value="Leu-bd"/>
</dbReference>
<dbReference type="OrthoDB" id="9783240at2"/>
<feature type="signal peptide" evidence="5">
    <location>
        <begin position="1"/>
        <end position="24"/>
    </location>
</feature>
<reference evidence="7 8" key="1">
    <citation type="submission" date="2014-02" db="EMBL/GenBank/DDBJ databases">
        <title>Draft genome sequence of Lysinibacillus manganicus DSM 26584T.</title>
        <authorList>
            <person name="Zhang F."/>
            <person name="Wang G."/>
            <person name="Zhang L."/>
        </authorList>
    </citation>
    <scope>NUCLEOTIDE SEQUENCE [LARGE SCALE GENOMIC DNA]</scope>
    <source>
        <strain evidence="7 8">DSM 26584</strain>
    </source>
</reference>
<dbReference type="Pfam" id="PF13458">
    <property type="entry name" value="Peripla_BP_6"/>
    <property type="match status" value="1"/>
</dbReference>
<comment type="similarity">
    <text evidence="1">Belongs to the leucine-binding protein family.</text>
</comment>
<protein>
    <submittedName>
        <fullName evidence="7">Ethanolamine utilization protein EutJ</fullName>
    </submittedName>
</protein>
<organism evidence="7 8">
    <name type="scientific">Ureibacillus manganicus DSM 26584</name>
    <dbReference type="NCBI Taxonomy" id="1384049"/>
    <lineage>
        <taxon>Bacteria</taxon>
        <taxon>Bacillati</taxon>
        <taxon>Bacillota</taxon>
        <taxon>Bacilli</taxon>
        <taxon>Bacillales</taxon>
        <taxon>Caryophanaceae</taxon>
        <taxon>Ureibacillus</taxon>
    </lineage>
</organism>
<dbReference type="PANTHER" id="PTHR30483">
    <property type="entry name" value="LEUCINE-SPECIFIC-BINDING PROTEIN"/>
    <property type="match status" value="1"/>
</dbReference>
<evidence type="ECO:0000256" key="2">
    <source>
        <dbReference type="ARBA" id="ARBA00022448"/>
    </source>
</evidence>
<evidence type="ECO:0000256" key="3">
    <source>
        <dbReference type="ARBA" id="ARBA00022729"/>
    </source>
</evidence>
<keyword evidence="3 5" id="KW-0732">Signal</keyword>
<dbReference type="RefSeq" id="WP_036183283.1">
    <property type="nucleotide sequence ID" value="NZ_AVDA01000004.1"/>
</dbReference>
<dbReference type="STRING" id="1384049.CD29_04445"/>
<gene>
    <name evidence="7" type="ORF">CD29_04445</name>
</gene>